<dbReference type="AlphaFoldDB" id="A0A0D7AXD3"/>
<name>A0A0D7AXD3_9AGAR</name>
<evidence type="ECO:0000256" key="1">
    <source>
        <dbReference type="SAM" id="MobiDB-lite"/>
    </source>
</evidence>
<gene>
    <name evidence="2" type="ORF">CYLTODRAFT_426857</name>
</gene>
<protein>
    <submittedName>
        <fullName evidence="2">Uncharacterized protein</fullName>
    </submittedName>
</protein>
<accession>A0A0D7AXD3</accession>
<reference evidence="2 3" key="1">
    <citation type="journal article" date="2015" name="Fungal Genet. Biol.">
        <title>Evolution of novel wood decay mechanisms in Agaricales revealed by the genome sequences of Fistulina hepatica and Cylindrobasidium torrendii.</title>
        <authorList>
            <person name="Floudas D."/>
            <person name="Held B.W."/>
            <person name="Riley R."/>
            <person name="Nagy L.G."/>
            <person name="Koehler G."/>
            <person name="Ransdell A.S."/>
            <person name="Younus H."/>
            <person name="Chow J."/>
            <person name="Chiniquy J."/>
            <person name="Lipzen A."/>
            <person name="Tritt A."/>
            <person name="Sun H."/>
            <person name="Haridas S."/>
            <person name="LaButti K."/>
            <person name="Ohm R.A."/>
            <person name="Kues U."/>
            <person name="Blanchette R.A."/>
            <person name="Grigoriev I.V."/>
            <person name="Minto R.E."/>
            <person name="Hibbett D.S."/>
        </authorList>
    </citation>
    <scope>NUCLEOTIDE SEQUENCE [LARGE SCALE GENOMIC DNA]</scope>
    <source>
        <strain evidence="2 3">FP15055 ss-10</strain>
    </source>
</reference>
<proteinExistence type="predicted"/>
<dbReference type="Proteomes" id="UP000054007">
    <property type="component" value="Unassembled WGS sequence"/>
</dbReference>
<evidence type="ECO:0000313" key="2">
    <source>
        <dbReference type="EMBL" id="KIY62524.1"/>
    </source>
</evidence>
<dbReference type="EMBL" id="KN880775">
    <property type="protein sequence ID" value="KIY62524.1"/>
    <property type="molecule type" value="Genomic_DNA"/>
</dbReference>
<sequence length="154" mass="17627">MDDKRRLCDIISGFCDDLRERVKRIDDLEQLLHRTEHVVSLKREKIEKLKQDCKDLDLKLENEPHIQPVQEESSQGKATSPDDDLYTSGMEHADSDGYGSERAGTPTSWNEEVVNEMSENPHVIAEPEGIRLRGSKRRGEDNEQGGQKTKRAQK</sequence>
<keyword evidence="3" id="KW-1185">Reference proteome</keyword>
<evidence type="ECO:0000313" key="3">
    <source>
        <dbReference type="Proteomes" id="UP000054007"/>
    </source>
</evidence>
<feature type="region of interest" description="Disordered" evidence="1">
    <location>
        <begin position="60"/>
        <end position="154"/>
    </location>
</feature>
<organism evidence="2 3">
    <name type="scientific">Cylindrobasidium torrendii FP15055 ss-10</name>
    <dbReference type="NCBI Taxonomy" id="1314674"/>
    <lineage>
        <taxon>Eukaryota</taxon>
        <taxon>Fungi</taxon>
        <taxon>Dikarya</taxon>
        <taxon>Basidiomycota</taxon>
        <taxon>Agaricomycotina</taxon>
        <taxon>Agaricomycetes</taxon>
        <taxon>Agaricomycetidae</taxon>
        <taxon>Agaricales</taxon>
        <taxon>Marasmiineae</taxon>
        <taxon>Physalacriaceae</taxon>
        <taxon>Cylindrobasidium</taxon>
    </lineage>
</organism>